<evidence type="ECO:0000313" key="3">
    <source>
        <dbReference type="Proteomes" id="UP000030641"/>
    </source>
</evidence>
<dbReference type="HOGENOM" id="CLU_112573_0_0_1"/>
<feature type="region of interest" description="Disordered" evidence="1">
    <location>
        <begin position="15"/>
        <end position="61"/>
    </location>
</feature>
<dbReference type="GeneID" id="25362993"/>
<proteinExistence type="predicted"/>
<sequence>MDDFEMDPAMAEAMGFTSFGSKRRKHTARADEAVVDDSGNHIPASTGANDIPLGTRPAASDVTERAQEQEISKEIPMSTARTEVARPEHRRAMETLEAIEEVQADDWTPGFPSSQELAALRRGIKNARGDMVVFMPSFIEDPWKGLA</sequence>
<dbReference type="Proteomes" id="UP000030641">
    <property type="component" value="Unassembled WGS sequence"/>
</dbReference>
<accession>A0A074YP26</accession>
<dbReference type="RefSeq" id="XP_013348006.1">
    <property type="nucleotide sequence ID" value="XM_013492552.1"/>
</dbReference>
<keyword evidence="3" id="KW-1185">Reference proteome</keyword>
<dbReference type="AlphaFoldDB" id="A0A074YP26"/>
<dbReference type="InParanoid" id="A0A074YP26"/>
<evidence type="ECO:0000256" key="1">
    <source>
        <dbReference type="SAM" id="MobiDB-lite"/>
    </source>
</evidence>
<dbReference type="OrthoDB" id="5419162at2759"/>
<evidence type="ECO:0000313" key="2">
    <source>
        <dbReference type="EMBL" id="KEQ99543.1"/>
    </source>
</evidence>
<dbReference type="EMBL" id="KL584750">
    <property type="protein sequence ID" value="KEQ99543.1"/>
    <property type="molecule type" value="Genomic_DNA"/>
</dbReference>
<name>A0A074YP26_AURSE</name>
<protein>
    <submittedName>
        <fullName evidence="2">Uncharacterized protein</fullName>
    </submittedName>
</protein>
<gene>
    <name evidence="2" type="ORF">AUEXF2481DRAFT_25440</name>
</gene>
<dbReference type="OMA" id="FVEDPWA"/>
<reference evidence="2 3" key="1">
    <citation type="journal article" date="2014" name="BMC Genomics">
        <title>Genome sequencing of four Aureobasidium pullulans varieties: biotechnological potential, stress tolerance, and description of new species.</title>
        <authorList>
            <person name="Gostin Ar C."/>
            <person name="Ohm R.A."/>
            <person name="Kogej T."/>
            <person name="Sonjak S."/>
            <person name="Turk M."/>
            <person name="Zajc J."/>
            <person name="Zalar P."/>
            <person name="Grube M."/>
            <person name="Sun H."/>
            <person name="Han J."/>
            <person name="Sharma A."/>
            <person name="Chiniquy J."/>
            <person name="Ngan C.Y."/>
            <person name="Lipzen A."/>
            <person name="Barry K."/>
            <person name="Grigoriev I.V."/>
            <person name="Gunde-Cimerman N."/>
        </authorList>
    </citation>
    <scope>NUCLEOTIDE SEQUENCE [LARGE SCALE GENOMIC DNA]</scope>
    <source>
        <strain evidence="2 3">EXF-2481</strain>
    </source>
</reference>
<organism evidence="2 3">
    <name type="scientific">Aureobasidium subglaciale (strain EXF-2481)</name>
    <name type="common">Aureobasidium pullulans var. subglaciale</name>
    <dbReference type="NCBI Taxonomy" id="1043005"/>
    <lineage>
        <taxon>Eukaryota</taxon>
        <taxon>Fungi</taxon>
        <taxon>Dikarya</taxon>
        <taxon>Ascomycota</taxon>
        <taxon>Pezizomycotina</taxon>
        <taxon>Dothideomycetes</taxon>
        <taxon>Dothideomycetidae</taxon>
        <taxon>Dothideales</taxon>
        <taxon>Saccotheciaceae</taxon>
        <taxon>Aureobasidium</taxon>
    </lineage>
</organism>